<keyword evidence="3" id="KW-1185">Reference proteome</keyword>
<name>A0A4Y2HI69_ARAVE</name>
<accession>A0A4Y2HI69</accession>
<reference evidence="2 3" key="1">
    <citation type="journal article" date="2019" name="Sci. Rep.">
        <title>Orb-weaving spider Araneus ventricosus genome elucidates the spidroin gene catalogue.</title>
        <authorList>
            <person name="Kono N."/>
            <person name="Nakamura H."/>
            <person name="Ohtoshi R."/>
            <person name="Moran D.A.P."/>
            <person name="Shinohara A."/>
            <person name="Yoshida Y."/>
            <person name="Fujiwara M."/>
            <person name="Mori M."/>
            <person name="Tomita M."/>
            <person name="Arakawa K."/>
        </authorList>
    </citation>
    <scope>NUCLEOTIDE SEQUENCE [LARGE SCALE GENOMIC DNA]</scope>
</reference>
<evidence type="ECO:0000313" key="3">
    <source>
        <dbReference type="Proteomes" id="UP000499080"/>
    </source>
</evidence>
<dbReference type="Proteomes" id="UP000499080">
    <property type="component" value="Unassembled WGS sequence"/>
</dbReference>
<evidence type="ECO:0000256" key="1">
    <source>
        <dbReference type="SAM" id="MobiDB-lite"/>
    </source>
</evidence>
<dbReference type="AlphaFoldDB" id="A0A4Y2HI69"/>
<proteinExistence type="predicted"/>
<evidence type="ECO:0000313" key="2">
    <source>
        <dbReference type="EMBL" id="GBM64703.1"/>
    </source>
</evidence>
<feature type="region of interest" description="Disordered" evidence="1">
    <location>
        <begin position="25"/>
        <end position="44"/>
    </location>
</feature>
<gene>
    <name evidence="2" type="ORF">AVEN_175199_1</name>
</gene>
<organism evidence="2 3">
    <name type="scientific">Araneus ventricosus</name>
    <name type="common">Orbweaver spider</name>
    <name type="synonym">Epeira ventricosa</name>
    <dbReference type="NCBI Taxonomy" id="182803"/>
    <lineage>
        <taxon>Eukaryota</taxon>
        <taxon>Metazoa</taxon>
        <taxon>Ecdysozoa</taxon>
        <taxon>Arthropoda</taxon>
        <taxon>Chelicerata</taxon>
        <taxon>Arachnida</taxon>
        <taxon>Araneae</taxon>
        <taxon>Araneomorphae</taxon>
        <taxon>Entelegynae</taxon>
        <taxon>Araneoidea</taxon>
        <taxon>Araneidae</taxon>
        <taxon>Araneus</taxon>
    </lineage>
</organism>
<comment type="caution">
    <text evidence="2">The sequence shown here is derived from an EMBL/GenBank/DDBJ whole genome shotgun (WGS) entry which is preliminary data.</text>
</comment>
<protein>
    <submittedName>
        <fullName evidence="2">Uncharacterized protein</fullName>
    </submittedName>
</protein>
<sequence length="220" mass="25083">MAPRRRSRGFSPLDQELSKLRTFRKIKTDHKPQNWNPTKSSRSSEREALQIISVIEQNTPLQKSAPQEQIIIEPLFLQHQVSVPPPSSNCQDHFLEQATKQNNIQAENTFPRFPIPKNSKKQGVLIYPTPDSNQEIQSFLNETIPSMNIKIHNIKPIAKSGLAVSFQSEEHKLNFQNIIQSDSKISSKINIQQPGLRHPSVIIYNVPPSIPLEEIQTTLQ</sequence>
<dbReference type="EMBL" id="BGPR01001940">
    <property type="protein sequence ID" value="GBM64703.1"/>
    <property type="molecule type" value="Genomic_DNA"/>
</dbReference>